<sequence>MCIHHGRRSSKVWLDRLIRESADCSPRHARNYWQIIDAVRRSTDLLRPTSVWGFSTREQAARVVTVCARIALHSYVWHPDQWEQSPEHWRPPSGNAHKQLSSLVHHLFDRYLVPSFMTNVWWAEGEERWPRELYLHLARGAGIRSFPLPFDFPLTKPVARWFVEAPDGMSPFQALRWSQVRALGGDDRLGCQIVRRTILGVLLEDEPFWESVLRFLIRNMPISNDEITTIIWFIRCQRFVPGEYTWGPGGGEAPLQPNFSVRGRSLMSLRRHMANWRDEVRPNLPPPIETKSWEPTPIGTFDFRGNDAVWTIRELLTDRELRVEGDNMHHCVADYIEACATRKTSIWSMRVLRGDVRRRVMTIEVEPESKTIWQAQGKRNARPNSAAQEILQKWAAQEQLILSECM</sequence>
<dbReference type="Proteomes" id="UP000320735">
    <property type="component" value="Unassembled WGS sequence"/>
</dbReference>
<evidence type="ECO:0000313" key="2">
    <source>
        <dbReference type="Proteomes" id="UP000320735"/>
    </source>
</evidence>
<dbReference type="EMBL" id="SJPP01000001">
    <property type="protein sequence ID" value="TWU13277.1"/>
    <property type="molecule type" value="Genomic_DNA"/>
</dbReference>
<keyword evidence="2" id="KW-1185">Reference proteome</keyword>
<accession>A0A5C6BNF9</accession>
<proteinExistence type="predicted"/>
<evidence type="ECO:0008006" key="3">
    <source>
        <dbReference type="Google" id="ProtNLM"/>
    </source>
</evidence>
<comment type="caution">
    <text evidence="1">The sequence shown here is derived from an EMBL/GenBank/DDBJ whole genome shotgun (WGS) entry which is preliminary data.</text>
</comment>
<organism evidence="1 2">
    <name type="scientific">Symmachiella macrocystis</name>
    <dbReference type="NCBI Taxonomy" id="2527985"/>
    <lineage>
        <taxon>Bacteria</taxon>
        <taxon>Pseudomonadati</taxon>
        <taxon>Planctomycetota</taxon>
        <taxon>Planctomycetia</taxon>
        <taxon>Planctomycetales</taxon>
        <taxon>Planctomycetaceae</taxon>
        <taxon>Symmachiella</taxon>
    </lineage>
</organism>
<evidence type="ECO:0000313" key="1">
    <source>
        <dbReference type="EMBL" id="TWU13277.1"/>
    </source>
</evidence>
<name>A0A5C6BNF9_9PLAN</name>
<reference evidence="1 2" key="1">
    <citation type="submission" date="2019-02" db="EMBL/GenBank/DDBJ databases">
        <title>Deep-cultivation of Planctomycetes and their phenomic and genomic characterization uncovers novel biology.</title>
        <authorList>
            <person name="Wiegand S."/>
            <person name="Jogler M."/>
            <person name="Boedeker C."/>
            <person name="Pinto D."/>
            <person name="Vollmers J."/>
            <person name="Rivas-Marin E."/>
            <person name="Kohn T."/>
            <person name="Peeters S.H."/>
            <person name="Heuer A."/>
            <person name="Rast P."/>
            <person name="Oberbeckmann S."/>
            <person name="Bunk B."/>
            <person name="Jeske O."/>
            <person name="Meyerdierks A."/>
            <person name="Storesund J.E."/>
            <person name="Kallscheuer N."/>
            <person name="Luecker S."/>
            <person name="Lage O.M."/>
            <person name="Pohl T."/>
            <person name="Merkel B.J."/>
            <person name="Hornburger P."/>
            <person name="Mueller R.-W."/>
            <person name="Bruemmer F."/>
            <person name="Labrenz M."/>
            <person name="Spormann A.M."/>
            <person name="Op Den Camp H."/>
            <person name="Overmann J."/>
            <person name="Amann R."/>
            <person name="Jetten M.S.M."/>
            <person name="Mascher T."/>
            <person name="Medema M.H."/>
            <person name="Devos D.P."/>
            <person name="Kaster A.-K."/>
            <person name="Ovreas L."/>
            <person name="Rohde M."/>
            <person name="Galperin M.Y."/>
            <person name="Jogler C."/>
        </authorList>
    </citation>
    <scope>NUCLEOTIDE SEQUENCE [LARGE SCALE GENOMIC DNA]</scope>
    <source>
        <strain evidence="1 2">CA54</strain>
    </source>
</reference>
<gene>
    <name evidence="1" type="ORF">CA54_21100</name>
</gene>
<dbReference type="AlphaFoldDB" id="A0A5C6BNF9"/>
<protein>
    <recommendedName>
        <fullName evidence="3">PcfJ-like protein</fullName>
    </recommendedName>
</protein>
<dbReference type="InterPro" id="IPR025586">
    <property type="entry name" value="PcfJ"/>
</dbReference>
<dbReference type="Pfam" id="PF14284">
    <property type="entry name" value="PcfJ"/>
    <property type="match status" value="1"/>
</dbReference>